<name>A0A834LU06_RHOSS</name>
<accession>A0A834LU06</accession>
<keyword evidence="3" id="KW-1185">Reference proteome</keyword>
<sequence length="184" mass="20207">MSLCGPIRIESCKRRNVRQRFPNVRDLPNSVETFPSSVGTSGLVEISQARQALLHSSASSYPKLGGNLPKLDGDLPKHGGNLPKLGSNLPRLGGNLPRLGRNLSRLGEHPHQSTRGRRVKGDFSHPHLAKTAMSSFMHHRSGHDRRSTLLGWRVLIHLLLCHFICRVALSPVNCLLSIAVLSLS</sequence>
<protein>
    <submittedName>
        <fullName evidence="2">Uncharacterized protein</fullName>
    </submittedName>
</protein>
<dbReference type="AlphaFoldDB" id="A0A834LU06"/>
<feature type="compositionally biased region" description="Low complexity" evidence="1">
    <location>
        <begin position="88"/>
        <end position="105"/>
    </location>
</feature>
<dbReference type="Proteomes" id="UP000626092">
    <property type="component" value="Unassembled WGS sequence"/>
</dbReference>
<reference evidence="2" key="1">
    <citation type="submission" date="2019-11" db="EMBL/GenBank/DDBJ databases">
        <authorList>
            <person name="Liu Y."/>
            <person name="Hou J."/>
            <person name="Li T.-Q."/>
            <person name="Guan C.-H."/>
            <person name="Wu X."/>
            <person name="Wu H.-Z."/>
            <person name="Ling F."/>
            <person name="Zhang R."/>
            <person name="Shi X.-G."/>
            <person name="Ren J.-P."/>
            <person name="Chen E.-F."/>
            <person name="Sun J.-M."/>
        </authorList>
    </citation>
    <scope>NUCLEOTIDE SEQUENCE</scope>
    <source>
        <strain evidence="2">Adult_tree_wgs_1</strain>
        <tissue evidence="2">Leaves</tissue>
    </source>
</reference>
<dbReference type="OrthoDB" id="10573197at2759"/>
<evidence type="ECO:0000313" key="3">
    <source>
        <dbReference type="Proteomes" id="UP000626092"/>
    </source>
</evidence>
<evidence type="ECO:0000256" key="1">
    <source>
        <dbReference type="SAM" id="MobiDB-lite"/>
    </source>
</evidence>
<evidence type="ECO:0000313" key="2">
    <source>
        <dbReference type="EMBL" id="KAF7150447.1"/>
    </source>
</evidence>
<dbReference type="EMBL" id="WJXA01000002">
    <property type="protein sequence ID" value="KAF7150447.1"/>
    <property type="molecule type" value="Genomic_DNA"/>
</dbReference>
<gene>
    <name evidence="2" type="ORF">RHSIM_Rhsim02G0183400</name>
</gene>
<comment type="caution">
    <text evidence="2">The sequence shown here is derived from an EMBL/GenBank/DDBJ whole genome shotgun (WGS) entry which is preliminary data.</text>
</comment>
<feature type="region of interest" description="Disordered" evidence="1">
    <location>
        <begin position="69"/>
        <end position="122"/>
    </location>
</feature>
<proteinExistence type="predicted"/>
<organism evidence="2 3">
    <name type="scientific">Rhododendron simsii</name>
    <name type="common">Sims's rhododendron</name>
    <dbReference type="NCBI Taxonomy" id="118357"/>
    <lineage>
        <taxon>Eukaryota</taxon>
        <taxon>Viridiplantae</taxon>
        <taxon>Streptophyta</taxon>
        <taxon>Embryophyta</taxon>
        <taxon>Tracheophyta</taxon>
        <taxon>Spermatophyta</taxon>
        <taxon>Magnoliopsida</taxon>
        <taxon>eudicotyledons</taxon>
        <taxon>Gunneridae</taxon>
        <taxon>Pentapetalae</taxon>
        <taxon>asterids</taxon>
        <taxon>Ericales</taxon>
        <taxon>Ericaceae</taxon>
        <taxon>Ericoideae</taxon>
        <taxon>Rhodoreae</taxon>
        <taxon>Rhododendron</taxon>
    </lineage>
</organism>